<evidence type="ECO:0000256" key="2">
    <source>
        <dbReference type="ARBA" id="ARBA00007406"/>
    </source>
</evidence>
<dbReference type="InParanoid" id="A0A7F5RJY3"/>
<evidence type="ECO:0000313" key="9">
    <source>
        <dbReference type="Proteomes" id="UP000192223"/>
    </source>
</evidence>
<dbReference type="OrthoDB" id="1152826at2759"/>
<reference evidence="10" key="1">
    <citation type="submission" date="2025-08" db="UniProtKB">
        <authorList>
            <consortium name="RefSeq"/>
        </authorList>
    </citation>
    <scope>IDENTIFICATION</scope>
    <source>
        <tissue evidence="10">Entire body</tissue>
    </source>
</reference>
<evidence type="ECO:0000259" key="8">
    <source>
        <dbReference type="SMART" id="SM00846"/>
    </source>
</evidence>
<comment type="similarity">
    <text evidence="2">Belongs to the glyceraldehyde-3-phosphate dehydrogenase family.</text>
</comment>
<dbReference type="GO" id="GO:0005829">
    <property type="term" value="C:cytosol"/>
    <property type="evidence" value="ECO:0007669"/>
    <property type="project" value="TreeGrafter"/>
</dbReference>
<gene>
    <name evidence="10" type="primary">LOC108736463</name>
</gene>
<dbReference type="PANTHER" id="PTHR10836:SF76">
    <property type="entry name" value="GLYCERALDEHYDE-3-PHOSPHATE DEHYDROGENASE-RELATED"/>
    <property type="match status" value="1"/>
</dbReference>
<evidence type="ECO:0000256" key="6">
    <source>
        <dbReference type="ARBA" id="ARBA00023152"/>
    </source>
</evidence>
<keyword evidence="5" id="KW-0560">Oxidoreductase</keyword>
<dbReference type="SMART" id="SM00846">
    <property type="entry name" value="Gp_dh_N"/>
    <property type="match status" value="1"/>
</dbReference>
<proteinExistence type="inferred from homology"/>
<evidence type="ECO:0000256" key="4">
    <source>
        <dbReference type="ARBA" id="ARBA00013119"/>
    </source>
</evidence>
<dbReference type="GeneID" id="108736463"/>
<evidence type="ECO:0000256" key="5">
    <source>
        <dbReference type="ARBA" id="ARBA00023002"/>
    </source>
</evidence>
<dbReference type="FunFam" id="3.40.50.720:FF:000266">
    <property type="entry name" value="Glyceraldehyde-3-phosphate dehydrogenase"/>
    <property type="match status" value="1"/>
</dbReference>
<dbReference type="InterPro" id="IPR020831">
    <property type="entry name" value="GlycerAld/Erythrose_P_DH"/>
</dbReference>
<dbReference type="GO" id="GO:0004365">
    <property type="term" value="F:glyceraldehyde-3-phosphate dehydrogenase (NAD+) (phosphorylating) activity"/>
    <property type="evidence" value="ECO:0007669"/>
    <property type="project" value="UniProtKB-EC"/>
</dbReference>
<dbReference type="Pfam" id="PF00044">
    <property type="entry name" value="Gp_dh_N"/>
    <property type="match status" value="1"/>
</dbReference>
<dbReference type="Gene3D" id="3.40.50.720">
    <property type="entry name" value="NAD(P)-binding Rossmann-like Domain"/>
    <property type="match status" value="1"/>
</dbReference>
<comment type="subunit">
    <text evidence="3">Homotetramer.</text>
</comment>
<dbReference type="RefSeq" id="XP_025836303.1">
    <property type="nucleotide sequence ID" value="XM_025980518.1"/>
</dbReference>
<dbReference type="InterPro" id="IPR036291">
    <property type="entry name" value="NAD(P)-bd_dom_sf"/>
</dbReference>
<evidence type="ECO:0000313" key="10">
    <source>
        <dbReference type="RefSeq" id="XP_025836303.1"/>
    </source>
</evidence>
<protein>
    <recommendedName>
        <fullName evidence="4">glyceraldehyde-3-phosphate dehydrogenase (phosphorylating)</fullName>
        <ecNumber evidence="4">1.2.1.12</ecNumber>
    </recommendedName>
</protein>
<feature type="domain" description="Glyceraldehyde 3-phosphate dehydrogenase NAD(P) binding" evidence="8">
    <location>
        <begin position="2"/>
        <end position="153"/>
    </location>
</feature>
<dbReference type="InterPro" id="IPR020828">
    <property type="entry name" value="GlycerAld_3-P_DH_NAD(P)-bd"/>
</dbReference>
<dbReference type="AlphaFoldDB" id="A0A7F5RJY3"/>
<evidence type="ECO:0000256" key="1">
    <source>
        <dbReference type="ARBA" id="ARBA00004869"/>
    </source>
</evidence>
<dbReference type="PANTHER" id="PTHR10836">
    <property type="entry name" value="GLYCERALDEHYDE 3-PHOSPHATE DEHYDROGENASE"/>
    <property type="match status" value="1"/>
</dbReference>
<comment type="pathway">
    <text evidence="1">Carbohydrate degradation; glycolysis; pyruvate from D-glyceraldehyde 3-phosphate: step 1/5.</text>
</comment>
<dbReference type="KEGG" id="apln:108736463"/>
<evidence type="ECO:0000256" key="3">
    <source>
        <dbReference type="ARBA" id="ARBA00011881"/>
    </source>
</evidence>
<dbReference type="EC" id="1.2.1.12" evidence="4"/>
<organism evidence="9 10">
    <name type="scientific">Agrilus planipennis</name>
    <name type="common">Emerald ash borer</name>
    <name type="synonym">Agrilus marcopoli</name>
    <dbReference type="NCBI Taxonomy" id="224129"/>
    <lineage>
        <taxon>Eukaryota</taxon>
        <taxon>Metazoa</taxon>
        <taxon>Ecdysozoa</taxon>
        <taxon>Arthropoda</taxon>
        <taxon>Hexapoda</taxon>
        <taxon>Insecta</taxon>
        <taxon>Pterygota</taxon>
        <taxon>Neoptera</taxon>
        <taxon>Endopterygota</taxon>
        <taxon>Coleoptera</taxon>
        <taxon>Polyphaga</taxon>
        <taxon>Elateriformia</taxon>
        <taxon>Buprestoidea</taxon>
        <taxon>Buprestidae</taxon>
        <taxon>Agrilinae</taxon>
        <taxon>Agrilus</taxon>
    </lineage>
</organism>
<dbReference type="GO" id="GO:0006096">
    <property type="term" value="P:glycolytic process"/>
    <property type="evidence" value="ECO:0007669"/>
    <property type="project" value="UniProtKB-KW"/>
</dbReference>
<accession>A0A7F5RJY3</accession>
<keyword evidence="6" id="KW-0324">Glycolysis</keyword>
<dbReference type="SUPFAM" id="SSF51735">
    <property type="entry name" value="NAD(P)-binding Rossmann-fold domains"/>
    <property type="match status" value="1"/>
</dbReference>
<name>A0A7F5RJY3_AGRPL</name>
<comment type="catalytic activity">
    <reaction evidence="7">
        <text>D-glyceraldehyde 3-phosphate + phosphate + NAD(+) = (2R)-3-phospho-glyceroyl phosphate + NADH + H(+)</text>
        <dbReference type="Rhea" id="RHEA:10300"/>
        <dbReference type="ChEBI" id="CHEBI:15378"/>
        <dbReference type="ChEBI" id="CHEBI:43474"/>
        <dbReference type="ChEBI" id="CHEBI:57540"/>
        <dbReference type="ChEBI" id="CHEBI:57604"/>
        <dbReference type="ChEBI" id="CHEBI:57945"/>
        <dbReference type="ChEBI" id="CHEBI:59776"/>
        <dbReference type="EC" id="1.2.1.12"/>
    </reaction>
</comment>
<dbReference type="GO" id="GO:0051287">
    <property type="term" value="F:NAD binding"/>
    <property type="evidence" value="ECO:0007669"/>
    <property type="project" value="InterPro"/>
</dbReference>
<dbReference type="Proteomes" id="UP000192223">
    <property type="component" value="Unplaced"/>
</dbReference>
<evidence type="ECO:0000256" key="7">
    <source>
        <dbReference type="ARBA" id="ARBA00047698"/>
    </source>
</evidence>
<sequence length="180" mass="20003">MVKCGINGFGRLGRKLLRVCIEREIDIVAINDVNMSADYMAYLLMYDSTHGRFKGHIKVQDDVLEVNDQKIKVYKESDPKEIPWYSEEAEYIFEATGLFTTTEKAAQHFNGGAKKVIIAASSPDAPIIMYGINTDDYNSSMKVIATGTGGAVCAAAILKEENPAELRKYTVCYLIIPHVL</sequence>
<dbReference type="CDD" id="cd05214">
    <property type="entry name" value="GAPDH_I_N"/>
    <property type="match status" value="1"/>
</dbReference>
<keyword evidence="9" id="KW-1185">Reference proteome</keyword>